<name>A0ACB8LBX0_CITSI</name>
<sequence>MLANALPDELVRKILESGVQNRSFTCKDLCCLSIACRRLHRLSAEDSLWSQLLFSDFPNNSSHSSSSSSASSIKAVYRTRFEKDRERKLAAHRRAVLRKESQVAENLRKVREIESKLRDEADKLKFTSAELSNLRRARQASVALNVWQPEVVRGRQKQIVEQSVVPAESRLHALEMELRLCQQQIAGFEKAYREQRQRLDKAKEELNVMKYHPLREYNLTSSEDNELNKKSKKSKTCNNFTGDGFSEVSPYLQTSTGKQKVNSKSNLNSPDSCSKEVKLSPYFQKAGGVISDLLTLSFDVKTAAEVAKEEIEKIMQILKGRAIMIKSLCP</sequence>
<reference evidence="2" key="1">
    <citation type="journal article" date="2023" name="Hortic. Res.">
        <title>A chromosome-level phased genome enabling allele-level studies in sweet orange: a case study on citrus Huanglongbing tolerance.</title>
        <authorList>
            <person name="Wu B."/>
            <person name="Yu Q."/>
            <person name="Deng Z."/>
            <person name="Duan Y."/>
            <person name="Luo F."/>
            <person name="Gmitter F. Jr."/>
        </authorList>
    </citation>
    <scope>NUCLEOTIDE SEQUENCE [LARGE SCALE GENOMIC DNA]</scope>
    <source>
        <strain evidence="2">cv. Valencia</strain>
    </source>
</reference>
<comment type="caution">
    <text evidence="1">The sequence shown here is derived from an EMBL/GenBank/DDBJ whole genome shotgun (WGS) entry which is preliminary data.</text>
</comment>
<evidence type="ECO:0000313" key="2">
    <source>
        <dbReference type="Proteomes" id="UP000829398"/>
    </source>
</evidence>
<evidence type="ECO:0000313" key="1">
    <source>
        <dbReference type="EMBL" id="KAH9771002.1"/>
    </source>
</evidence>
<keyword evidence="2" id="KW-1185">Reference proteome</keyword>
<accession>A0ACB8LBX0</accession>
<dbReference type="EMBL" id="CM039173">
    <property type="protein sequence ID" value="KAH9771002.1"/>
    <property type="molecule type" value="Genomic_DNA"/>
</dbReference>
<gene>
    <name evidence="1" type="ORF">KPL71_012555</name>
</gene>
<dbReference type="Proteomes" id="UP000829398">
    <property type="component" value="Chromosome 4"/>
</dbReference>
<proteinExistence type="predicted"/>
<organism evidence="1 2">
    <name type="scientific">Citrus sinensis</name>
    <name type="common">Sweet orange</name>
    <name type="synonym">Citrus aurantium var. sinensis</name>
    <dbReference type="NCBI Taxonomy" id="2711"/>
    <lineage>
        <taxon>Eukaryota</taxon>
        <taxon>Viridiplantae</taxon>
        <taxon>Streptophyta</taxon>
        <taxon>Embryophyta</taxon>
        <taxon>Tracheophyta</taxon>
        <taxon>Spermatophyta</taxon>
        <taxon>Magnoliopsida</taxon>
        <taxon>eudicotyledons</taxon>
        <taxon>Gunneridae</taxon>
        <taxon>Pentapetalae</taxon>
        <taxon>rosids</taxon>
        <taxon>malvids</taxon>
        <taxon>Sapindales</taxon>
        <taxon>Rutaceae</taxon>
        <taxon>Aurantioideae</taxon>
        <taxon>Citrus</taxon>
    </lineage>
</organism>
<protein>
    <submittedName>
        <fullName evidence="1">Uncharacterized protein</fullName>
    </submittedName>
</protein>